<evidence type="ECO:0000313" key="3">
    <source>
        <dbReference type="Proteomes" id="UP001163714"/>
    </source>
</evidence>
<name>A0ABT3I559_9GAMM</name>
<dbReference type="Gene3D" id="3.40.1010.10">
    <property type="entry name" value="Cobalt-precorrin-4 Transmethylase, Domain 1"/>
    <property type="match status" value="1"/>
</dbReference>
<keyword evidence="2" id="KW-0808">Transferase</keyword>
<comment type="caution">
    <text evidence="2">The sequence shown here is derived from an EMBL/GenBank/DDBJ whole genome shotgun (WGS) entry which is preliminary data.</text>
</comment>
<organism evidence="2 3">
    <name type="scientific">Shewanella subflava</name>
    <dbReference type="NCBI Taxonomy" id="2986476"/>
    <lineage>
        <taxon>Bacteria</taxon>
        <taxon>Pseudomonadati</taxon>
        <taxon>Pseudomonadota</taxon>
        <taxon>Gammaproteobacteria</taxon>
        <taxon>Alteromonadales</taxon>
        <taxon>Shewanellaceae</taxon>
        <taxon>Shewanella</taxon>
    </lineage>
</organism>
<dbReference type="EMBL" id="JAPDMX010000002">
    <property type="protein sequence ID" value="MCW3171198.1"/>
    <property type="molecule type" value="Genomic_DNA"/>
</dbReference>
<keyword evidence="3" id="KW-1185">Reference proteome</keyword>
<dbReference type="InterPro" id="IPR014777">
    <property type="entry name" value="4pyrrole_Mease_sub1"/>
</dbReference>
<dbReference type="Pfam" id="PF00590">
    <property type="entry name" value="TP_methylase"/>
    <property type="match status" value="1"/>
</dbReference>
<sequence length="285" mass="31548">MHTDPNVNQACPPDHENTAVKHTGRLVCVGTGMQLGGQISVLSQSYIEIADVVYSLVTDGFSQRWLASLNDNVQSLQPFYALEGELKNRRETYRQMVDEILTQVRLGKLVVCAFYGHPGVFACVAHRAIALARSEGFEAKMLPGISAEACLWADLGIDPGTVGHQSFEATQFLLYDHIPNTCSHLLLWQIALAGEYTLTQFSTTVYKLKILVTHLNQWYPLTHPVIVYEAATLPFQQPRIESITLEQLPYTKLNAVSTLMIPPAKALSFNHQVLEQLGITAANIG</sequence>
<dbReference type="RefSeq" id="WP_264724665.1">
    <property type="nucleotide sequence ID" value="NZ_JAPDMX010000002.1"/>
</dbReference>
<evidence type="ECO:0000313" key="2">
    <source>
        <dbReference type="EMBL" id="MCW3171198.1"/>
    </source>
</evidence>
<reference evidence="2" key="1">
    <citation type="submission" date="2022-10" db="EMBL/GenBank/DDBJ databases">
        <title>Shewanella flava sp. nov, isolated from the estuary of the Fenhe River into the Yellow River.</title>
        <authorList>
            <person name="Li Y."/>
        </authorList>
    </citation>
    <scope>NUCLEOTIDE SEQUENCE</scope>
    <source>
        <strain evidence="2">FYR11-62</strain>
    </source>
</reference>
<feature type="domain" description="Tetrapyrrole methylase" evidence="1">
    <location>
        <begin position="25"/>
        <end position="244"/>
    </location>
</feature>
<dbReference type="Proteomes" id="UP001163714">
    <property type="component" value="Unassembled WGS sequence"/>
</dbReference>
<evidence type="ECO:0000259" key="1">
    <source>
        <dbReference type="Pfam" id="PF00590"/>
    </source>
</evidence>
<proteinExistence type="predicted"/>
<dbReference type="GO" id="GO:0008168">
    <property type="term" value="F:methyltransferase activity"/>
    <property type="evidence" value="ECO:0007669"/>
    <property type="project" value="UniProtKB-KW"/>
</dbReference>
<accession>A0ABT3I559</accession>
<dbReference type="CDD" id="cd19916">
    <property type="entry name" value="OphMA_like"/>
    <property type="match status" value="1"/>
</dbReference>
<keyword evidence="2" id="KW-0489">Methyltransferase</keyword>
<protein>
    <submittedName>
        <fullName evidence="2">SAM-dependent methyltransferase</fullName>
    </submittedName>
</protein>
<gene>
    <name evidence="2" type="ORF">OHT75_01750</name>
</gene>
<dbReference type="InterPro" id="IPR035996">
    <property type="entry name" value="4pyrrol_Methylase_sf"/>
</dbReference>
<dbReference type="InterPro" id="IPR000878">
    <property type="entry name" value="4pyrrol_Mease"/>
</dbReference>
<dbReference type="SUPFAM" id="SSF53790">
    <property type="entry name" value="Tetrapyrrole methylase"/>
    <property type="match status" value="1"/>
</dbReference>
<dbReference type="GO" id="GO:0032259">
    <property type="term" value="P:methylation"/>
    <property type="evidence" value="ECO:0007669"/>
    <property type="project" value="UniProtKB-KW"/>
</dbReference>